<feature type="compositionally biased region" description="Basic residues" evidence="1">
    <location>
        <begin position="1061"/>
        <end position="1071"/>
    </location>
</feature>
<evidence type="ECO:0000259" key="2">
    <source>
        <dbReference type="PROSITE" id="PS51293"/>
    </source>
</evidence>
<feature type="compositionally biased region" description="Low complexity" evidence="1">
    <location>
        <begin position="38"/>
        <end position="50"/>
    </location>
</feature>
<evidence type="ECO:0000313" key="4">
    <source>
        <dbReference type="EMBL" id="KAF5330067.1"/>
    </source>
</evidence>
<sequence length="1169" mass="126226">MSSGGYEVPYIPSPFTRHESRRSSGSISGPFDRPPATTIPRQSPSPTSSRRPYDSYVPPRTVPAYHEENPNAYRSNVYRPDYPANNLYSRSPSPDRYVTQSHSADLEHWERPGGYWQQPPFNSKPLGRPERKPVPPPSPTASVRSRGRGDDTLATRMFEPSENWKQTNVRNEGPSAFAPERYPDHSPRSYQDGPVDPPARPNRMGGDRYRPPPPNPNALTSARTEYESYRPGSDAKRESRSSFYPDSQPASSFRRDALPAGTSRWGDHYEPGYSDQRSSRFPSRSGSPEYSVSSSMHSDSGGRIGRRGLSRPSSRSSIASTHASDPSLPPKPGHSASNSIGSSHHSRNPSDSGHPPGLFLALAHKEPPTTNGASSNGQTPGLSASLPAPPPSVPPTQPAPVIPVPVKPAPAKPVAEPAPVQAPEPEPPSQNGNTSMDIDVPPIMSPVLPKTVPDTNGDIIMEPVVPKAESVVVSRPPSRVTRSRSAARGPSVPQTPVSASPPAPAPAPLPSPPQSPMQEVRPPTPPPWQDTSEILFERKLLFPPDALPVGDPPPFTEASSMSEALRSVVQLRMMCDRQPRSAVVMPIILANMNTAASHVMPRSSQDSPDSTPDSLIDEVLGGRKEAPRMKAFEAVRPSLAEHFEQRQAQISSKIERLSKEYLRLHERWRAHCSALSDHQKSVLSSEQENFHHPTRATRRSTAITDAVRSDLEMEQIIASLESNDAMDPNYLSMRNAATIPDMISVTQGQVDYLFDDTNHLVENPREYFAPDTGIDDWTDEEKRIFIDKFAQFPKQFGIIAEYIPHKTASQCVDYYYLHKKRQIDFRKVVAQLGPKKRKRRGGGKKKGNALLTDIAQHDAEVGKNLSAFVVPSRVGKGRRGGRPPKVNGNGSTPVTGDNGAGNSATATPQPEPRSARLQAQQAAALLEASNPATPEPEGRPRRRGRGAGATSATAPVSASTSVMSVSAPVSVIPTPSSGPTPGYAPTPSPLTSAPPSSSAVFPTPGPAPANVPLPPTPISMIPVLHPHPPPIVLAHSNSGSSGITKPDDDDSTTLETDSRPKRAPKRGRKQVKSVAIIHEEPPSPPPESALQTPAETSGSGQPEPSSVLTKATKLLSEFEEKEKSRNASTSKNGGEKSEKGKGRGKNKDRAAASTEGTRELPEAEKSRWT</sequence>
<dbReference type="Gene3D" id="1.10.10.60">
    <property type="entry name" value="Homeodomain-like"/>
    <property type="match status" value="1"/>
</dbReference>
<evidence type="ECO:0000259" key="3">
    <source>
        <dbReference type="PROSITE" id="PS51294"/>
    </source>
</evidence>
<feature type="region of interest" description="Disordered" evidence="1">
    <location>
        <begin position="872"/>
        <end position="1169"/>
    </location>
</feature>
<feature type="compositionally biased region" description="Polar residues" evidence="1">
    <location>
        <begin position="86"/>
        <end position="103"/>
    </location>
</feature>
<gene>
    <name evidence="4" type="ORF">D9611_010445</name>
</gene>
<dbReference type="PANTHER" id="PTHR13992">
    <property type="entry name" value="NUCLEAR RECEPTOR CO-REPRESSOR RELATED NCOR"/>
    <property type="match status" value="1"/>
</dbReference>
<feature type="compositionally biased region" description="Basic and acidic residues" evidence="1">
    <location>
        <begin position="1133"/>
        <end position="1169"/>
    </location>
</feature>
<dbReference type="GO" id="GO:0006357">
    <property type="term" value="P:regulation of transcription by RNA polymerase II"/>
    <property type="evidence" value="ECO:0007669"/>
    <property type="project" value="TreeGrafter"/>
</dbReference>
<organism evidence="4 5">
    <name type="scientific">Ephemerocybe angulata</name>
    <dbReference type="NCBI Taxonomy" id="980116"/>
    <lineage>
        <taxon>Eukaryota</taxon>
        <taxon>Fungi</taxon>
        <taxon>Dikarya</taxon>
        <taxon>Basidiomycota</taxon>
        <taxon>Agaricomycotina</taxon>
        <taxon>Agaricomycetes</taxon>
        <taxon>Agaricomycetidae</taxon>
        <taxon>Agaricales</taxon>
        <taxon>Agaricineae</taxon>
        <taxon>Psathyrellaceae</taxon>
        <taxon>Ephemerocybe</taxon>
    </lineage>
</organism>
<feature type="compositionally biased region" description="Low complexity" evidence="1">
    <location>
        <begin position="948"/>
        <end position="971"/>
    </location>
</feature>
<feature type="compositionally biased region" description="Pro residues" evidence="1">
    <location>
        <begin position="499"/>
        <end position="515"/>
    </location>
</feature>
<proteinExistence type="predicted"/>
<protein>
    <recommendedName>
        <fullName evidence="6">SANT domain-containing protein</fullName>
    </recommendedName>
</protein>
<feature type="compositionally biased region" description="Low complexity" evidence="1">
    <location>
        <begin position="279"/>
        <end position="301"/>
    </location>
</feature>
<comment type="caution">
    <text evidence="4">The sequence shown here is derived from an EMBL/GenBank/DDBJ whole genome shotgun (WGS) entry which is preliminary data.</text>
</comment>
<reference evidence="4 5" key="1">
    <citation type="journal article" date="2020" name="ISME J.">
        <title>Uncovering the hidden diversity of litter-decomposition mechanisms in mushroom-forming fungi.</title>
        <authorList>
            <person name="Floudas D."/>
            <person name="Bentzer J."/>
            <person name="Ahren D."/>
            <person name="Johansson T."/>
            <person name="Persson P."/>
            <person name="Tunlid A."/>
        </authorList>
    </citation>
    <scope>NUCLEOTIDE SEQUENCE [LARGE SCALE GENOMIC DNA]</scope>
    <source>
        <strain evidence="4 5">CBS 175.51</strain>
    </source>
</reference>
<feature type="compositionally biased region" description="Polar residues" evidence="1">
    <location>
        <begin position="891"/>
        <end position="908"/>
    </location>
</feature>
<dbReference type="PROSITE" id="PS51294">
    <property type="entry name" value="HTH_MYB"/>
    <property type="match status" value="1"/>
</dbReference>
<feature type="domain" description="SANT" evidence="2">
    <location>
        <begin position="772"/>
        <end position="823"/>
    </location>
</feature>
<dbReference type="SMART" id="SM00717">
    <property type="entry name" value="SANT"/>
    <property type="match status" value="1"/>
</dbReference>
<feature type="compositionally biased region" description="Low complexity" evidence="1">
    <location>
        <begin position="915"/>
        <end position="932"/>
    </location>
</feature>
<feature type="compositionally biased region" description="Polar residues" evidence="1">
    <location>
        <begin position="1089"/>
        <end position="1109"/>
    </location>
</feature>
<name>A0A8H5BXA4_9AGAR</name>
<feature type="compositionally biased region" description="Basic and acidic residues" evidence="1">
    <location>
        <begin position="224"/>
        <end position="240"/>
    </location>
</feature>
<dbReference type="PANTHER" id="PTHR13992:SF39">
    <property type="entry name" value="SMRTER, ISOFORM G"/>
    <property type="match status" value="1"/>
</dbReference>
<dbReference type="SUPFAM" id="SSF46689">
    <property type="entry name" value="Homeodomain-like"/>
    <property type="match status" value="1"/>
</dbReference>
<evidence type="ECO:0008006" key="6">
    <source>
        <dbReference type="Google" id="ProtNLM"/>
    </source>
</evidence>
<dbReference type="InterPro" id="IPR009057">
    <property type="entry name" value="Homeodomain-like_sf"/>
</dbReference>
<evidence type="ECO:0000313" key="5">
    <source>
        <dbReference type="Proteomes" id="UP000541558"/>
    </source>
</evidence>
<dbReference type="AlphaFoldDB" id="A0A8H5BXA4"/>
<dbReference type="InterPro" id="IPR051571">
    <property type="entry name" value="N-CoR_corepressor"/>
</dbReference>
<accession>A0A8H5BXA4</accession>
<feature type="compositionally biased region" description="Basic and acidic residues" evidence="1">
    <location>
        <begin position="1116"/>
        <end position="1125"/>
    </location>
</feature>
<feature type="compositionally biased region" description="Low complexity" evidence="1">
    <location>
        <begin position="989"/>
        <end position="999"/>
    </location>
</feature>
<dbReference type="Pfam" id="PF00249">
    <property type="entry name" value="Myb_DNA-binding"/>
    <property type="match status" value="1"/>
</dbReference>
<feature type="compositionally biased region" description="Low complexity" evidence="1">
    <location>
        <begin position="470"/>
        <end position="498"/>
    </location>
</feature>
<feature type="compositionally biased region" description="Pro residues" evidence="1">
    <location>
        <begin position="976"/>
        <end position="988"/>
    </location>
</feature>
<feature type="region of interest" description="Disordered" evidence="1">
    <location>
        <begin position="1"/>
        <end position="530"/>
    </location>
</feature>
<dbReference type="PROSITE" id="PS51293">
    <property type="entry name" value="SANT"/>
    <property type="match status" value="1"/>
</dbReference>
<feature type="compositionally biased region" description="Low complexity" evidence="1">
    <location>
        <begin position="334"/>
        <end position="343"/>
    </location>
</feature>
<dbReference type="OrthoDB" id="10258692at2759"/>
<evidence type="ECO:0000256" key="1">
    <source>
        <dbReference type="SAM" id="MobiDB-lite"/>
    </source>
</evidence>
<dbReference type="EMBL" id="JAACJK010000117">
    <property type="protein sequence ID" value="KAF5330067.1"/>
    <property type="molecule type" value="Genomic_DNA"/>
</dbReference>
<dbReference type="GO" id="GO:0034967">
    <property type="term" value="C:Set3 complex"/>
    <property type="evidence" value="ECO:0007669"/>
    <property type="project" value="TreeGrafter"/>
</dbReference>
<feature type="compositionally biased region" description="Polar residues" evidence="1">
    <location>
        <begin position="241"/>
        <end position="251"/>
    </location>
</feature>
<dbReference type="InterPro" id="IPR001005">
    <property type="entry name" value="SANT/Myb"/>
</dbReference>
<dbReference type="InterPro" id="IPR017884">
    <property type="entry name" value="SANT_dom"/>
</dbReference>
<feature type="compositionally biased region" description="Polar residues" evidence="1">
    <location>
        <begin position="368"/>
        <end position="382"/>
    </location>
</feature>
<dbReference type="CDD" id="cd00167">
    <property type="entry name" value="SANT"/>
    <property type="match status" value="1"/>
</dbReference>
<dbReference type="Proteomes" id="UP000541558">
    <property type="component" value="Unassembled WGS sequence"/>
</dbReference>
<dbReference type="InterPro" id="IPR017930">
    <property type="entry name" value="Myb_dom"/>
</dbReference>
<feature type="compositionally biased region" description="Pro residues" evidence="1">
    <location>
        <begin position="387"/>
        <end position="411"/>
    </location>
</feature>
<keyword evidence="5" id="KW-1185">Reference proteome</keyword>
<feature type="domain" description="HTH myb-type" evidence="3">
    <location>
        <begin position="769"/>
        <end position="823"/>
    </location>
</feature>
<feature type="compositionally biased region" description="Pro residues" evidence="1">
    <location>
        <begin position="1003"/>
        <end position="1017"/>
    </location>
</feature>